<feature type="region of interest" description="Disordered" evidence="1">
    <location>
        <begin position="1"/>
        <end position="54"/>
    </location>
</feature>
<gene>
    <name evidence="2" type="ORF">Cfor_04176</name>
</gene>
<comment type="caution">
    <text evidence="2">The sequence shown here is derived from an EMBL/GenBank/DDBJ whole genome shotgun (WGS) entry which is preliminary data.</text>
</comment>
<dbReference type="InParanoid" id="A0A6L2PJU0"/>
<sequence length="54" mass="5754">GKRKFDGGHQNQGESKRRYQSSWGNQPLAQQPLGNAYGLAGMNGGGYNSGGDQQ</sequence>
<reference evidence="3" key="1">
    <citation type="submission" date="2020-01" db="EMBL/GenBank/DDBJ databases">
        <title>Draft genome sequence of the Termite Coptotermes fromosanus.</title>
        <authorList>
            <person name="Itakura S."/>
            <person name="Yosikawa Y."/>
            <person name="Umezawa K."/>
        </authorList>
    </citation>
    <scope>NUCLEOTIDE SEQUENCE [LARGE SCALE GENOMIC DNA]</scope>
</reference>
<evidence type="ECO:0000256" key="1">
    <source>
        <dbReference type="SAM" id="MobiDB-lite"/>
    </source>
</evidence>
<feature type="compositionally biased region" description="Polar residues" evidence="1">
    <location>
        <begin position="20"/>
        <end position="29"/>
    </location>
</feature>
<keyword evidence="3" id="KW-1185">Reference proteome</keyword>
<protein>
    <submittedName>
        <fullName evidence="2">Uncharacterized protein</fullName>
    </submittedName>
</protein>
<name>A0A6L2PJU0_COPFO</name>
<feature type="compositionally biased region" description="Gly residues" evidence="1">
    <location>
        <begin position="41"/>
        <end position="54"/>
    </location>
</feature>
<dbReference type="Proteomes" id="UP000502823">
    <property type="component" value="Unassembled WGS sequence"/>
</dbReference>
<dbReference type="OrthoDB" id="3800936at2759"/>
<dbReference type="AlphaFoldDB" id="A0A6L2PJU0"/>
<feature type="non-terminal residue" evidence="2">
    <location>
        <position position="54"/>
    </location>
</feature>
<evidence type="ECO:0000313" key="3">
    <source>
        <dbReference type="Proteomes" id="UP000502823"/>
    </source>
</evidence>
<dbReference type="EMBL" id="BLKM01000329">
    <property type="protein sequence ID" value="GFG31730.1"/>
    <property type="molecule type" value="Genomic_DNA"/>
</dbReference>
<evidence type="ECO:0000313" key="2">
    <source>
        <dbReference type="EMBL" id="GFG31730.1"/>
    </source>
</evidence>
<accession>A0A6L2PJU0</accession>
<organism evidence="2 3">
    <name type="scientific">Coptotermes formosanus</name>
    <name type="common">Formosan subterranean termite</name>
    <dbReference type="NCBI Taxonomy" id="36987"/>
    <lineage>
        <taxon>Eukaryota</taxon>
        <taxon>Metazoa</taxon>
        <taxon>Ecdysozoa</taxon>
        <taxon>Arthropoda</taxon>
        <taxon>Hexapoda</taxon>
        <taxon>Insecta</taxon>
        <taxon>Pterygota</taxon>
        <taxon>Neoptera</taxon>
        <taxon>Polyneoptera</taxon>
        <taxon>Dictyoptera</taxon>
        <taxon>Blattodea</taxon>
        <taxon>Blattoidea</taxon>
        <taxon>Termitoidae</taxon>
        <taxon>Rhinotermitidae</taxon>
        <taxon>Coptotermes</taxon>
    </lineage>
</organism>
<feature type="non-terminal residue" evidence="2">
    <location>
        <position position="1"/>
    </location>
</feature>
<proteinExistence type="predicted"/>